<evidence type="ECO:0000259" key="1">
    <source>
        <dbReference type="SMART" id="SM00563"/>
    </source>
</evidence>
<dbReference type="SUPFAM" id="SSF69593">
    <property type="entry name" value="Glycerol-3-phosphate (1)-acyltransferase"/>
    <property type="match status" value="1"/>
</dbReference>
<protein>
    <submittedName>
        <fullName evidence="2">Lysophospholipid acyltransferase family protein</fullName>
    </submittedName>
</protein>
<proteinExistence type="predicted"/>
<dbReference type="InterPro" id="IPR045746">
    <property type="entry name" value="ACT14924-like_Acyltransf_dom"/>
</dbReference>
<keyword evidence="3" id="KW-1185">Reference proteome</keyword>
<dbReference type="Proteomes" id="UP001201701">
    <property type="component" value="Unassembled WGS sequence"/>
</dbReference>
<dbReference type="RefSeq" id="WP_239365087.1">
    <property type="nucleotide sequence ID" value="NZ_JAKREW010000009.1"/>
</dbReference>
<dbReference type="Pfam" id="PF01553">
    <property type="entry name" value="Acyltransferase"/>
    <property type="match status" value="1"/>
</dbReference>
<dbReference type="CDD" id="cd07986">
    <property type="entry name" value="LPLAT_ACT14924-like"/>
    <property type="match status" value="1"/>
</dbReference>
<name>A0ABS9QE40_9HYPH</name>
<dbReference type="EMBL" id="JAKREW010000009">
    <property type="protein sequence ID" value="MCG7505685.1"/>
    <property type="molecule type" value="Genomic_DNA"/>
</dbReference>
<organism evidence="2 3">
    <name type="scientific">Mesorhizobium retamae</name>
    <dbReference type="NCBI Taxonomy" id="2912854"/>
    <lineage>
        <taxon>Bacteria</taxon>
        <taxon>Pseudomonadati</taxon>
        <taxon>Pseudomonadota</taxon>
        <taxon>Alphaproteobacteria</taxon>
        <taxon>Hyphomicrobiales</taxon>
        <taxon>Phyllobacteriaceae</taxon>
        <taxon>Mesorhizobium</taxon>
    </lineage>
</organism>
<dbReference type="InterPro" id="IPR002123">
    <property type="entry name" value="Plipid/glycerol_acylTrfase"/>
</dbReference>
<dbReference type="SMART" id="SM00563">
    <property type="entry name" value="PlsC"/>
    <property type="match status" value="1"/>
</dbReference>
<accession>A0ABS9QE40</accession>
<evidence type="ECO:0000313" key="2">
    <source>
        <dbReference type="EMBL" id="MCG7505685.1"/>
    </source>
</evidence>
<sequence length="312" mass="35297">MKLRSRERPFPELSYANAGQPAFTRWFIRSVEGLSGRDRFAALYDLWRRNIVPTGDRVFGRMLDLIDVRVRCADQWPPADLPDTPLVIVANHPFGIGDGIAVLSLAEKLGRPFKVMIHKDLLRIREMEAYSLPVDFSDTKEAVKANMAIRHEAMRLLKEGVTIVVFPAGGVATAPKGFGRAQDLPWKMFPARLVQEARASVIPMHFAGQNGRLFHLVSGPMNLAEREGRFARFVGKASLTLRISLLIREFARLAGRSIEVRIGKVLTPEDLDPLRDRKVLLARLYRAVFDLAPTEPAHRVKFLRRRFRRAAA</sequence>
<keyword evidence="2" id="KW-0012">Acyltransferase</keyword>
<evidence type="ECO:0000313" key="3">
    <source>
        <dbReference type="Proteomes" id="UP001201701"/>
    </source>
</evidence>
<keyword evidence="2" id="KW-0808">Transferase</keyword>
<dbReference type="GO" id="GO:0016746">
    <property type="term" value="F:acyltransferase activity"/>
    <property type="evidence" value="ECO:0007669"/>
    <property type="project" value="UniProtKB-KW"/>
</dbReference>
<comment type="caution">
    <text evidence="2">The sequence shown here is derived from an EMBL/GenBank/DDBJ whole genome shotgun (WGS) entry which is preliminary data.</text>
</comment>
<gene>
    <name evidence="2" type="ORF">L4923_11750</name>
</gene>
<feature type="domain" description="Phospholipid/glycerol acyltransferase" evidence="1">
    <location>
        <begin position="86"/>
        <end position="209"/>
    </location>
</feature>
<reference evidence="2 3" key="1">
    <citation type="submission" date="2022-02" db="EMBL/GenBank/DDBJ databases">
        <title>Draft genome sequence of Mezorhizobium retamae strain IRAMC:0171 isolated from Retama raetam nodules.</title>
        <authorList>
            <person name="Bengaied R."/>
            <person name="Sbissi I."/>
            <person name="Huber K."/>
            <person name="Ghodbane F."/>
            <person name="Nouioui I."/>
            <person name="Tarhouni M."/>
            <person name="Gtari M."/>
        </authorList>
    </citation>
    <scope>NUCLEOTIDE SEQUENCE [LARGE SCALE GENOMIC DNA]</scope>
    <source>
        <strain evidence="2 3">IRAMC:0171</strain>
    </source>
</reference>